<dbReference type="SMART" id="SM00184">
    <property type="entry name" value="RING"/>
    <property type="match status" value="1"/>
</dbReference>
<feature type="domain" description="RING-type" evidence="6">
    <location>
        <begin position="338"/>
        <end position="380"/>
    </location>
</feature>
<dbReference type="EMBL" id="CAJHIA010000011">
    <property type="protein sequence ID" value="CAD6443792.1"/>
    <property type="molecule type" value="Genomic_DNA"/>
</dbReference>
<feature type="region of interest" description="Disordered" evidence="5">
    <location>
        <begin position="108"/>
        <end position="188"/>
    </location>
</feature>
<organism evidence="7 8">
    <name type="scientific">Sclerotinia trifoliorum</name>
    <dbReference type="NCBI Taxonomy" id="28548"/>
    <lineage>
        <taxon>Eukaryota</taxon>
        <taxon>Fungi</taxon>
        <taxon>Dikarya</taxon>
        <taxon>Ascomycota</taxon>
        <taxon>Pezizomycotina</taxon>
        <taxon>Leotiomycetes</taxon>
        <taxon>Helotiales</taxon>
        <taxon>Sclerotiniaceae</taxon>
        <taxon>Sclerotinia</taxon>
    </lineage>
</organism>
<comment type="caution">
    <text evidence="7">The sequence shown here is derived from an EMBL/GenBank/DDBJ whole genome shotgun (WGS) entry which is preliminary data.</text>
</comment>
<dbReference type="PROSITE" id="PS50089">
    <property type="entry name" value="ZF_RING_2"/>
    <property type="match status" value="1"/>
</dbReference>
<evidence type="ECO:0000256" key="4">
    <source>
        <dbReference type="PROSITE-ProRule" id="PRU00175"/>
    </source>
</evidence>
<dbReference type="PANTHER" id="PTHR47094:SF1">
    <property type="entry name" value="RING-TYPE E3 UBIQUITIN TRANSFERASE"/>
    <property type="match status" value="1"/>
</dbReference>
<dbReference type="InterPro" id="IPR013083">
    <property type="entry name" value="Znf_RING/FYVE/PHD"/>
</dbReference>
<dbReference type="GO" id="GO:0008270">
    <property type="term" value="F:zinc ion binding"/>
    <property type="evidence" value="ECO:0007669"/>
    <property type="project" value="UniProtKB-KW"/>
</dbReference>
<accession>A0A8H2ZLY8</accession>
<evidence type="ECO:0000256" key="1">
    <source>
        <dbReference type="ARBA" id="ARBA00022723"/>
    </source>
</evidence>
<feature type="region of interest" description="Disordered" evidence="5">
    <location>
        <begin position="1"/>
        <end position="25"/>
    </location>
</feature>
<feature type="compositionally biased region" description="Low complexity" evidence="5">
    <location>
        <begin position="108"/>
        <end position="119"/>
    </location>
</feature>
<dbReference type="GO" id="GO:0140082">
    <property type="term" value="F:SUMO-ubiquitin ligase activity"/>
    <property type="evidence" value="ECO:0007669"/>
    <property type="project" value="TreeGrafter"/>
</dbReference>
<feature type="compositionally biased region" description="Polar residues" evidence="5">
    <location>
        <begin position="166"/>
        <end position="176"/>
    </location>
</feature>
<dbReference type="GO" id="GO:0006511">
    <property type="term" value="P:ubiquitin-dependent protein catabolic process"/>
    <property type="evidence" value="ECO:0007669"/>
    <property type="project" value="TreeGrafter"/>
</dbReference>
<dbReference type="Pfam" id="PF13920">
    <property type="entry name" value="zf-C3HC4_3"/>
    <property type="match status" value="1"/>
</dbReference>
<dbReference type="PROSITE" id="PS00518">
    <property type="entry name" value="ZF_RING_1"/>
    <property type="match status" value="1"/>
</dbReference>
<reference evidence="7" key="1">
    <citation type="submission" date="2020-10" db="EMBL/GenBank/DDBJ databases">
        <authorList>
            <person name="Kusch S."/>
        </authorList>
    </citation>
    <scope>NUCLEOTIDE SEQUENCE</scope>
    <source>
        <strain evidence="7">SwB9</strain>
    </source>
</reference>
<keyword evidence="2 4" id="KW-0863">Zinc-finger</keyword>
<keyword evidence="8" id="KW-1185">Reference proteome</keyword>
<dbReference type="Gene3D" id="3.30.40.10">
    <property type="entry name" value="Zinc/RING finger domain, C3HC4 (zinc finger)"/>
    <property type="match status" value="1"/>
</dbReference>
<feature type="region of interest" description="Disordered" evidence="5">
    <location>
        <begin position="205"/>
        <end position="292"/>
    </location>
</feature>
<dbReference type="InterPro" id="IPR001841">
    <property type="entry name" value="Znf_RING"/>
</dbReference>
<dbReference type="Proteomes" id="UP000624404">
    <property type="component" value="Unassembled WGS sequence"/>
</dbReference>
<dbReference type="InterPro" id="IPR049627">
    <property type="entry name" value="SLX8"/>
</dbReference>
<evidence type="ECO:0000313" key="8">
    <source>
        <dbReference type="Proteomes" id="UP000624404"/>
    </source>
</evidence>
<keyword evidence="3" id="KW-0862">Zinc</keyword>
<dbReference type="GO" id="GO:0033768">
    <property type="term" value="C:SUMO-targeted ubiquitin ligase complex"/>
    <property type="evidence" value="ECO:0007669"/>
    <property type="project" value="TreeGrafter"/>
</dbReference>
<dbReference type="InterPro" id="IPR017907">
    <property type="entry name" value="Znf_RING_CS"/>
</dbReference>
<keyword evidence="1" id="KW-0479">Metal-binding</keyword>
<proteinExistence type="predicted"/>
<feature type="region of interest" description="Disordered" evidence="5">
    <location>
        <begin position="48"/>
        <end position="92"/>
    </location>
</feature>
<evidence type="ECO:0000259" key="6">
    <source>
        <dbReference type="PROSITE" id="PS50089"/>
    </source>
</evidence>
<dbReference type="OrthoDB" id="6270329at2759"/>
<protein>
    <submittedName>
        <fullName evidence="7">0d330ccb-5191-4a6f-8335-927b9a0d6077</fullName>
    </submittedName>
</protein>
<dbReference type="GO" id="GO:0061630">
    <property type="term" value="F:ubiquitin protein ligase activity"/>
    <property type="evidence" value="ECO:0007669"/>
    <property type="project" value="InterPro"/>
</dbReference>
<evidence type="ECO:0000256" key="5">
    <source>
        <dbReference type="SAM" id="MobiDB-lite"/>
    </source>
</evidence>
<dbReference type="PANTHER" id="PTHR47094">
    <property type="entry name" value="ELFLESS, ISOFORM B"/>
    <property type="match status" value="1"/>
</dbReference>
<sequence length="418" mass="45583">MTSGYPYSPHHNNGNPNTAPIGNSFSHQRTLWNNESFVGRAEADESLTLPPISRTNSGNRLELPGLSSSPLFMPETHTRQVQPELSSQTYGSTANTNANAIAIANTTATASTSTSTSTILSNPERGRSHIKRPRSASPPDLFSFDHFDESNQNRSPPPLLPSLNQVARQNSRTSPQRPRGSSVYDEDAESLSNVDWDSFFSQPNVDIDDPFASPPRMPSQASNPYGAVDLTDSSPAMAPPSERRRALSGTSLRPATLTRAKSPKRRNPTAGSRSTSAKRRKLSPQEIKPDDDVEVVDLAENANLQEYEAAKAKRQEDLIKQQNQDEATKPVKLVDFQCIICMDNPTDLTVTHCGHLFCSECLHSALHAGNNGRKTCPVCRTLVSTTSLPGRKPPKNGTFPISIKLMTANKLGKKAKQT</sequence>
<evidence type="ECO:0000256" key="3">
    <source>
        <dbReference type="ARBA" id="ARBA00022833"/>
    </source>
</evidence>
<feature type="compositionally biased region" description="Polar residues" evidence="5">
    <location>
        <begin position="79"/>
        <end position="91"/>
    </location>
</feature>
<gene>
    <name evidence="7" type="ORF">SCLTRI_LOCUS3584</name>
</gene>
<dbReference type="GO" id="GO:0032183">
    <property type="term" value="F:SUMO binding"/>
    <property type="evidence" value="ECO:0007669"/>
    <property type="project" value="TreeGrafter"/>
</dbReference>
<name>A0A8H2ZLY8_9HELO</name>
<dbReference type="SUPFAM" id="SSF57850">
    <property type="entry name" value="RING/U-box"/>
    <property type="match status" value="1"/>
</dbReference>
<evidence type="ECO:0000256" key="2">
    <source>
        <dbReference type="ARBA" id="ARBA00022771"/>
    </source>
</evidence>
<dbReference type="AlphaFoldDB" id="A0A8H2ZLY8"/>
<evidence type="ECO:0000313" key="7">
    <source>
        <dbReference type="EMBL" id="CAD6443792.1"/>
    </source>
</evidence>